<evidence type="ECO:0000313" key="2">
    <source>
        <dbReference type="Proteomes" id="UP001500298"/>
    </source>
</evidence>
<dbReference type="Pfam" id="PF01112">
    <property type="entry name" value="Asparaginase_2"/>
    <property type="match status" value="1"/>
</dbReference>
<dbReference type="PANTHER" id="PTHR10188">
    <property type="entry name" value="L-ASPARAGINASE"/>
    <property type="match status" value="1"/>
</dbReference>
<accession>A0ABP9D8S7</accession>
<dbReference type="InterPro" id="IPR029055">
    <property type="entry name" value="Ntn_hydrolases_N"/>
</dbReference>
<dbReference type="CDD" id="cd04701">
    <property type="entry name" value="Asparaginase_2"/>
    <property type="match status" value="1"/>
</dbReference>
<protein>
    <submittedName>
        <fullName evidence="1">Isoaspartyl peptidase/L-asparaginase</fullName>
    </submittedName>
</protein>
<dbReference type="Gene3D" id="3.60.20.30">
    <property type="entry name" value="(Glycosyl)asparaginase"/>
    <property type="match status" value="1"/>
</dbReference>
<dbReference type="RefSeq" id="WP_345371147.1">
    <property type="nucleotide sequence ID" value="NZ_BAABJX010000028.1"/>
</dbReference>
<dbReference type="SUPFAM" id="SSF56235">
    <property type="entry name" value="N-terminal nucleophile aminohydrolases (Ntn hydrolases)"/>
    <property type="match status" value="1"/>
</dbReference>
<organism evidence="1 2">
    <name type="scientific">Algivirga pacifica</name>
    <dbReference type="NCBI Taxonomy" id="1162670"/>
    <lineage>
        <taxon>Bacteria</taxon>
        <taxon>Pseudomonadati</taxon>
        <taxon>Bacteroidota</taxon>
        <taxon>Cytophagia</taxon>
        <taxon>Cytophagales</taxon>
        <taxon>Flammeovirgaceae</taxon>
        <taxon>Algivirga</taxon>
    </lineage>
</organism>
<keyword evidence="2" id="KW-1185">Reference proteome</keyword>
<comment type="caution">
    <text evidence="1">The sequence shown here is derived from an EMBL/GenBank/DDBJ whole genome shotgun (WGS) entry which is preliminary data.</text>
</comment>
<name>A0ABP9D8S7_9BACT</name>
<proteinExistence type="predicted"/>
<reference evidence="2" key="1">
    <citation type="journal article" date="2019" name="Int. J. Syst. Evol. Microbiol.">
        <title>The Global Catalogue of Microorganisms (GCM) 10K type strain sequencing project: providing services to taxonomists for standard genome sequencing and annotation.</title>
        <authorList>
            <consortium name="The Broad Institute Genomics Platform"/>
            <consortium name="The Broad Institute Genome Sequencing Center for Infectious Disease"/>
            <person name="Wu L."/>
            <person name="Ma J."/>
        </authorList>
    </citation>
    <scope>NUCLEOTIDE SEQUENCE [LARGE SCALE GENOMIC DNA]</scope>
    <source>
        <strain evidence="2">JCM 18326</strain>
    </source>
</reference>
<dbReference type="EMBL" id="BAABJX010000028">
    <property type="protein sequence ID" value="GAA4833370.1"/>
    <property type="molecule type" value="Genomic_DNA"/>
</dbReference>
<gene>
    <name evidence="1" type="ORF">GCM10023331_18280</name>
</gene>
<dbReference type="InterPro" id="IPR000246">
    <property type="entry name" value="Peptidase_T2"/>
</dbReference>
<dbReference type="Proteomes" id="UP001500298">
    <property type="component" value="Unassembled WGS sequence"/>
</dbReference>
<dbReference type="PANTHER" id="PTHR10188:SF6">
    <property type="entry name" value="N(4)-(BETA-N-ACETYLGLUCOSAMINYL)-L-ASPARAGINASE"/>
    <property type="match status" value="1"/>
</dbReference>
<evidence type="ECO:0000313" key="1">
    <source>
        <dbReference type="EMBL" id="GAA4833370.1"/>
    </source>
</evidence>
<sequence>MKKYALAIHGGAGTILPSMMTPALEAAYTEALTNALTAGQEILCQGGSALKAVEAAVKVMEDSPLFNAGKGAVFSNKGTNEMEASIMCGKRRIAGAVAEVKTIKNPISLAQKVLEDDRFVFLNGEGAENYALQFEELEKVTADYFYTEERYQQWQAVKDEDRALLDHDGASEMETESPIANHDAKGGDYKFGTVGAVALDMDGNLAAATSTGGLTNKKYGRLGDSALIGCGTYADNQSCAVSCTGYGEHFIQNTVARDISARMEFGGMSLKEASDKVVMDQLVKCNGEGGIIAIDKEGNIELVFNSEGMYRGQVSSERATPSIAIYR</sequence>